<dbReference type="EMBL" id="LSRX01000712">
    <property type="protein sequence ID" value="OLP90428.1"/>
    <property type="molecule type" value="Genomic_DNA"/>
</dbReference>
<keyword evidence="2" id="KW-1185">Reference proteome</keyword>
<proteinExistence type="predicted"/>
<protein>
    <submittedName>
        <fullName evidence="1">Uncharacterized protein</fullName>
    </submittedName>
</protein>
<dbReference type="AlphaFoldDB" id="A0A1Q9D5H8"/>
<organism evidence="1 2">
    <name type="scientific">Symbiodinium microadriaticum</name>
    <name type="common">Dinoflagellate</name>
    <name type="synonym">Zooxanthella microadriatica</name>
    <dbReference type="NCBI Taxonomy" id="2951"/>
    <lineage>
        <taxon>Eukaryota</taxon>
        <taxon>Sar</taxon>
        <taxon>Alveolata</taxon>
        <taxon>Dinophyceae</taxon>
        <taxon>Suessiales</taxon>
        <taxon>Symbiodiniaceae</taxon>
        <taxon>Symbiodinium</taxon>
    </lineage>
</organism>
<comment type="caution">
    <text evidence="1">The sequence shown here is derived from an EMBL/GenBank/DDBJ whole genome shotgun (WGS) entry which is preliminary data.</text>
</comment>
<sequence length="151" mass="16614">MYKLTKEYVSLPVLRLSAAASPDDGEDSCILMVEDFCLSAAAASGLLAEAAMCCQPSTTAEQASCSGRASQYKYVVPMALNTDTTKYSPTFLMRSFMLFVLSMGLAKWYEDLLMILIKSFNFKILMVPGPLMKFDWEPGRFGGSQHHAEAP</sequence>
<dbReference type="Proteomes" id="UP000186817">
    <property type="component" value="Unassembled WGS sequence"/>
</dbReference>
<gene>
    <name evidence="1" type="ORF">AK812_SmicGene27997</name>
</gene>
<name>A0A1Q9D5H8_SYMMI</name>
<evidence type="ECO:0000313" key="1">
    <source>
        <dbReference type="EMBL" id="OLP90428.1"/>
    </source>
</evidence>
<evidence type="ECO:0000313" key="2">
    <source>
        <dbReference type="Proteomes" id="UP000186817"/>
    </source>
</evidence>
<reference evidence="1 2" key="1">
    <citation type="submission" date="2016-02" db="EMBL/GenBank/DDBJ databases">
        <title>Genome analysis of coral dinoflagellate symbionts highlights evolutionary adaptations to a symbiotic lifestyle.</title>
        <authorList>
            <person name="Aranda M."/>
            <person name="Li Y."/>
            <person name="Liew Y.J."/>
            <person name="Baumgarten S."/>
            <person name="Simakov O."/>
            <person name="Wilson M."/>
            <person name="Piel J."/>
            <person name="Ashoor H."/>
            <person name="Bougouffa S."/>
            <person name="Bajic V.B."/>
            <person name="Ryu T."/>
            <person name="Ravasi T."/>
            <person name="Bayer T."/>
            <person name="Micklem G."/>
            <person name="Kim H."/>
            <person name="Bhak J."/>
            <person name="Lajeunesse T.C."/>
            <person name="Voolstra C.R."/>
        </authorList>
    </citation>
    <scope>NUCLEOTIDE SEQUENCE [LARGE SCALE GENOMIC DNA]</scope>
    <source>
        <strain evidence="1 2">CCMP2467</strain>
    </source>
</reference>
<accession>A0A1Q9D5H8</accession>